<dbReference type="CDD" id="cd06848">
    <property type="entry name" value="GCS_H"/>
    <property type="match status" value="1"/>
</dbReference>
<gene>
    <name evidence="4" type="ORF">LCGC14_0051040</name>
</gene>
<dbReference type="PROSITE" id="PS50968">
    <property type="entry name" value="BIOTINYL_LIPOYL"/>
    <property type="match status" value="1"/>
</dbReference>
<dbReference type="SUPFAM" id="SSF51230">
    <property type="entry name" value="Single hybrid motif"/>
    <property type="match status" value="1"/>
</dbReference>
<accession>A0A0F9YSW9</accession>
<dbReference type="PANTHER" id="PTHR11715:SF3">
    <property type="entry name" value="GLYCINE CLEAVAGE SYSTEM H PROTEIN-RELATED"/>
    <property type="match status" value="1"/>
</dbReference>
<dbReference type="InterPro" id="IPR002930">
    <property type="entry name" value="GCV_H"/>
</dbReference>
<name>A0A0F9YSW9_9ZZZZ</name>
<evidence type="ECO:0000256" key="2">
    <source>
        <dbReference type="ARBA" id="ARBA00022823"/>
    </source>
</evidence>
<comment type="similarity">
    <text evidence="1">Belongs to the GcvH family.</text>
</comment>
<dbReference type="InterPro" id="IPR033753">
    <property type="entry name" value="GCV_H/Fam206"/>
</dbReference>
<dbReference type="PANTHER" id="PTHR11715">
    <property type="entry name" value="GLYCINE CLEAVAGE SYSTEM H PROTEIN"/>
    <property type="match status" value="1"/>
</dbReference>
<dbReference type="InterPro" id="IPR000089">
    <property type="entry name" value="Biotin_lipoyl"/>
</dbReference>
<dbReference type="GO" id="GO:0009249">
    <property type="term" value="P:protein lipoylation"/>
    <property type="evidence" value="ECO:0007669"/>
    <property type="project" value="TreeGrafter"/>
</dbReference>
<dbReference type="EMBL" id="LAZR01000011">
    <property type="protein sequence ID" value="KKO07764.1"/>
    <property type="molecule type" value="Genomic_DNA"/>
</dbReference>
<organism evidence="4">
    <name type="scientific">marine sediment metagenome</name>
    <dbReference type="NCBI Taxonomy" id="412755"/>
    <lineage>
        <taxon>unclassified sequences</taxon>
        <taxon>metagenomes</taxon>
        <taxon>ecological metagenomes</taxon>
    </lineage>
</organism>
<sequence length="126" mass="13799">MNIPAELKYTKDHEWVKIDGDIATVGITDFAQGELGDIVYVEVDTLDESLDREAIFGTVEAVKTVSDLFSPLSGEIIEFNEALEDEPEKVNSDPYGAGWMVKIKISNASEVEDLLSDAAYKEIIGG</sequence>
<protein>
    <recommendedName>
        <fullName evidence="3">Lipoyl-binding domain-containing protein</fullName>
    </recommendedName>
</protein>
<dbReference type="InterPro" id="IPR017453">
    <property type="entry name" value="GCV_H_sub"/>
</dbReference>
<dbReference type="GO" id="GO:0005829">
    <property type="term" value="C:cytosol"/>
    <property type="evidence" value="ECO:0007669"/>
    <property type="project" value="TreeGrafter"/>
</dbReference>
<dbReference type="GO" id="GO:0005960">
    <property type="term" value="C:glycine cleavage complex"/>
    <property type="evidence" value="ECO:0007669"/>
    <property type="project" value="InterPro"/>
</dbReference>
<dbReference type="HAMAP" id="MF_00272">
    <property type="entry name" value="GcvH"/>
    <property type="match status" value="1"/>
</dbReference>
<dbReference type="NCBIfam" id="TIGR00527">
    <property type="entry name" value="gcvH"/>
    <property type="match status" value="1"/>
</dbReference>
<evidence type="ECO:0000313" key="4">
    <source>
        <dbReference type="EMBL" id="KKO07764.1"/>
    </source>
</evidence>
<reference evidence="4" key="1">
    <citation type="journal article" date="2015" name="Nature">
        <title>Complex archaea that bridge the gap between prokaryotes and eukaryotes.</title>
        <authorList>
            <person name="Spang A."/>
            <person name="Saw J.H."/>
            <person name="Jorgensen S.L."/>
            <person name="Zaremba-Niedzwiedzka K."/>
            <person name="Martijn J."/>
            <person name="Lind A.E."/>
            <person name="van Eijk R."/>
            <person name="Schleper C."/>
            <person name="Guy L."/>
            <person name="Ettema T.J."/>
        </authorList>
    </citation>
    <scope>NUCLEOTIDE SEQUENCE</scope>
</reference>
<dbReference type="AlphaFoldDB" id="A0A0F9YSW9"/>
<feature type="domain" description="Lipoyl-binding" evidence="3">
    <location>
        <begin position="22"/>
        <end position="104"/>
    </location>
</feature>
<dbReference type="PROSITE" id="PS00189">
    <property type="entry name" value="LIPOYL"/>
    <property type="match status" value="1"/>
</dbReference>
<dbReference type="InterPro" id="IPR011053">
    <property type="entry name" value="Single_hybrid_motif"/>
</dbReference>
<dbReference type="NCBIfam" id="NF002270">
    <property type="entry name" value="PRK01202.1"/>
    <property type="match status" value="1"/>
</dbReference>
<dbReference type="GO" id="GO:0019464">
    <property type="term" value="P:glycine decarboxylation via glycine cleavage system"/>
    <property type="evidence" value="ECO:0007669"/>
    <property type="project" value="InterPro"/>
</dbReference>
<dbReference type="InterPro" id="IPR003016">
    <property type="entry name" value="2-oxoA_DH_lipoyl-BS"/>
</dbReference>
<proteinExistence type="inferred from homology"/>
<dbReference type="Pfam" id="PF01597">
    <property type="entry name" value="GCV_H"/>
    <property type="match status" value="1"/>
</dbReference>
<comment type="caution">
    <text evidence="4">The sequence shown here is derived from an EMBL/GenBank/DDBJ whole genome shotgun (WGS) entry which is preliminary data.</text>
</comment>
<evidence type="ECO:0000259" key="3">
    <source>
        <dbReference type="PROSITE" id="PS50968"/>
    </source>
</evidence>
<evidence type="ECO:0000256" key="1">
    <source>
        <dbReference type="ARBA" id="ARBA00009249"/>
    </source>
</evidence>
<keyword evidence="2" id="KW-0450">Lipoyl</keyword>
<dbReference type="Gene3D" id="2.40.50.100">
    <property type="match status" value="1"/>
</dbReference>